<reference evidence="2" key="1">
    <citation type="journal article" date="2023" name="G3 (Bethesda)">
        <title>Genome assembly and association tests identify interacting loci associated with vigor, precocity, and sex in interspecific pistachio rootstocks.</title>
        <authorList>
            <person name="Palmer W."/>
            <person name="Jacygrad E."/>
            <person name="Sagayaradj S."/>
            <person name="Cavanaugh K."/>
            <person name="Han R."/>
            <person name="Bertier L."/>
            <person name="Beede B."/>
            <person name="Kafkas S."/>
            <person name="Golino D."/>
            <person name="Preece J."/>
            <person name="Michelmore R."/>
        </authorList>
    </citation>
    <scope>NUCLEOTIDE SEQUENCE [LARGE SCALE GENOMIC DNA]</scope>
</reference>
<sequence>MSFHPSMAGKTIAFLLFLFIYLPHSNGARWLLGFSHTVKHKNLSVVTLLSIQGTGQNSSIFGSLINQSSSRKTFIKSSIETARLYGFHGLDLAGVKPSRTINMTNLGTLFDEWHDEVNFEARNSGAHVALYGSSSWFNTNYSISEWLRIGVEAEKLVLDGSIGYKFIKSYVRDYGYRAASVYNHTYVMNFFTTGTNWINFDGVEAIRAKVSYAKEKGLLGYNVFQLSNDDKWKLSSAGMELLFTC</sequence>
<proteinExistence type="predicted"/>
<accession>A0ACC0YBA7</accession>
<organism evidence="1 2">
    <name type="scientific">Pistacia integerrima</name>
    <dbReference type="NCBI Taxonomy" id="434235"/>
    <lineage>
        <taxon>Eukaryota</taxon>
        <taxon>Viridiplantae</taxon>
        <taxon>Streptophyta</taxon>
        <taxon>Embryophyta</taxon>
        <taxon>Tracheophyta</taxon>
        <taxon>Spermatophyta</taxon>
        <taxon>Magnoliopsida</taxon>
        <taxon>eudicotyledons</taxon>
        <taxon>Gunneridae</taxon>
        <taxon>Pentapetalae</taxon>
        <taxon>rosids</taxon>
        <taxon>malvids</taxon>
        <taxon>Sapindales</taxon>
        <taxon>Anacardiaceae</taxon>
        <taxon>Pistacia</taxon>
    </lineage>
</organism>
<dbReference type="Proteomes" id="UP001163603">
    <property type="component" value="Chromosome 8"/>
</dbReference>
<comment type="caution">
    <text evidence="1">The sequence shown here is derived from an EMBL/GenBank/DDBJ whole genome shotgun (WGS) entry which is preliminary data.</text>
</comment>
<keyword evidence="2" id="KW-1185">Reference proteome</keyword>
<gene>
    <name evidence="1" type="ORF">Pint_14666</name>
</gene>
<dbReference type="EMBL" id="CM047743">
    <property type="protein sequence ID" value="KAJ0031894.1"/>
    <property type="molecule type" value="Genomic_DNA"/>
</dbReference>
<name>A0ACC0YBA7_9ROSI</name>
<evidence type="ECO:0000313" key="2">
    <source>
        <dbReference type="Proteomes" id="UP001163603"/>
    </source>
</evidence>
<evidence type="ECO:0000313" key="1">
    <source>
        <dbReference type="EMBL" id="KAJ0031894.1"/>
    </source>
</evidence>
<protein>
    <submittedName>
        <fullName evidence="1">Uncharacterized protein</fullName>
    </submittedName>
</protein>